<dbReference type="InterPro" id="IPR008521">
    <property type="entry name" value="Mg_trans_NIPA"/>
</dbReference>
<dbReference type="GO" id="GO:0015095">
    <property type="term" value="F:magnesium ion transmembrane transporter activity"/>
    <property type="evidence" value="ECO:0007669"/>
    <property type="project" value="UniProtKB-UniRule"/>
</dbReference>
<name>A0A0J7YP88_BETVV</name>
<dbReference type="Proteomes" id="UP000035740">
    <property type="component" value="Unassembled WGS sequence"/>
</dbReference>
<evidence type="ECO:0000256" key="8">
    <source>
        <dbReference type="ARBA" id="ARBA00025284"/>
    </source>
</evidence>
<keyword evidence="7 9" id="KW-0472">Membrane</keyword>
<evidence type="ECO:0000256" key="7">
    <source>
        <dbReference type="ARBA" id="ARBA00023136"/>
    </source>
</evidence>
<dbReference type="AlphaFoldDB" id="A0A0J7YP88"/>
<keyword evidence="6 9" id="KW-1133">Transmembrane helix</keyword>
<comment type="caution">
    <text evidence="9">Lacks conserved residue(s) required for the propagation of feature annotation.</text>
</comment>
<evidence type="ECO:0000313" key="11">
    <source>
        <dbReference type="Proteomes" id="UP000035740"/>
    </source>
</evidence>
<keyword evidence="9" id="KW-0813">Transport</keyword>
<dbReference type="OrthoDB" id="165382at2759"/>
<dbReference type="GO" id="GO:0005769">
    <property type="term" value="C:early endosome"/>
    <property type="evidence" value="ECO:0007669"/>
    <property type="project" value="UniProtKB-SubCell"/>
</dbReference>
<comment type="subunit">
    <text evidence="3 9">Homodimer.</text>
</comment>
<keyword evidence="9" id="KW-0406">Ion transport</keyword>
<comment type="function">
    <text evidence="8 9">Acts as a Mg(2+) transporter. Can also transport other divalent cations such as Fe(2+), Sr(2+), Ba(2+), Mn(2+) and Co(2+) but to a much less extent than Mg(2+).</text>
</comment>
<reference evidence="10 11" key="1">
    <citation type="journal article" date="2014" name="Nature">
        <title>The genome of the recently domesticated crop plant sugar beet (Beta vulgaris).</title>
        <authorList>
            <person name="Dohm J.C."/>
            <person name="Minoche A.E."/>
            <person name="Holtgrawe D."/>
            <person name="Capella-Gutierrez S."/>
            <person name="Zakrzewski F."/>
            <person name="Tafer H."/>
            <person name="Rupp O."/>
            <person name="Sorensen T.R."/>
            <person name="Stracke R."/>
            <person name="Reinhardt R."/>
            <person name="Goesmann A."/>
            <person name="Kraft T."/>
            <person name="Schulz B."/>
            <person name="Stadler P.F."/>
            <person name="Schmidt T."/>
            <person name="Gabaldon T."/>
            <person name="Lehrach H."/>
            <person name="Weisshaar B."/>
            <person name="Himmelbauer H."/>
        </authorList>
    </citation>
    <scope>NUCLEOTIDE SEQUENCE [LARGE SCALE GENOMIC DNA]</scope>
    <source>
        <tissue evidence="10">Taproot</tissue>
    </source>
</reference>
<feature type="transmembrane region" description="Helical" evidence="9">
    <location>
        <begin position="57"/>
        <end position="77"/>
    </location>
</feature>
<dbReference type="SUPFAM" id="SSF103481">
    <property type="entry name" value="Multidrug resistance efflux transporter EmrE"/>
    <property type="match status" value="1"/>
</dbReference>
<gene>
    <name evidence="10" type="ORF">BVRB_036760</name>
</gene>
<evidence type="ECO:0000256" key="1">
    <source>
        <dbReference type="ARBA" id="ARBA00004141"/>
    </source>
</evidence>
<feature type="transmembrane region" description="Helical" evidence="9">
    <location>
        <begin position="120"/>
        <end position="137"/>
    </location>
</feature>
<keyword evidence="4 9" id="KW-0812">Transmembrane</keyword>
<keyword evidence="5 9" id="KW-0967">Endosome</keyword>
<protein>
    <recommendedName>
        <fullName evidence="9">Probable magnesium transporter</fullName>
    </recommendedName>
</protein>
<feature type="transmembrane region" description="Helical" evidence="9">
    <location>
        <begin position="20"/>
        <end position="45"/>
    </location>
</feature>
<keyword evidence="11" id="KW-1185">Reference proteome</keyword>
<evidence type="ECO:0000313" key="10">
    <source>
        <dbReference type="EMBL" id="KMS65362.1"/>
    </source>
</evidence>
<evidence type="ECO:0000256" key="3">
    <source>
        <dbReference type="ARBA" id="ARBA00011738"/>
    </source>
</evidence>
<dbReference type="PANTHER" id="PTHR12570">
    <property type="match status" value="1"/>
</dbReference>
<comment type="similarity">
    <text evidence="2 9">Belongs to the NIPA (TC 2.A.7) family.</text>
</comment>
<evidence type="ECO:0000256" key="9">
    <source>
        <dbReference type="RuleBase" id="RU363078"/>
    </source>
</evidence>
<dbReference type="InterPro" id="IPR037185">
    <property type="entry name" value="EmrE-like"/>
</dbReference>
<dbReference type="Pfam" id="PF05653">
    <property type="entry name" value="Mg_trans_NIPA"/>
    <property type="match status" value="1"/>
</dbReference>
<evidence type="ECO:0000256" key="6">
    <source>
        <dbReference type="ARBA" id="ARBA00022989"/>
    </source>
</evidence>
<feature type="transmembrane region" description="Helical" evidence="9">
    <location>
        <begin position="97"/>
        <end position="113"/>
    </location>
</feature>
<evidence type="ECO:0000256" key="5">
    <source>
        <dbReference type="ARBA" id="ARBA00022753"/>
    </source>
</evidence>
<comment type="subcellular location">
    <subcellularLocation>
        <location evidence="9">Cell membrane</location>
        <topology evidence="9">Multi-pass membrane protein</topology>
    </subcellularLocation>
    <subcellularLocation>
        <location evidence="9">Early endosome</location>
    </subcellularLocation>
    <subcellularLocation>
        <location evidence="1">Membrane</location>
        <topology evidence="1">Multi-pass membrane protein</topology>
    </subcellularLocation>
</comment>
<feature type="transmembrane region" description="Helical" evidence="9">
    <location>
        <begin position="157"/>
        <end position="174"/>
    </location>
</feature>
<dbReference type="EMBL" id="KQ110014">
    <property type="protein sequence ID" value="KMS65362.1"/>
    <property type="molecule type" value="Genomic_DNA"/>
</dbReference>
<dbReference type="Gramene" id="KMS65362">
    <property type="protein sequence ID" value="KMS65362"/>
    <property type="gene ID" value="BVRB_036760"/>
</dbReference>
<evidence type="ECO:0000256" key="4">
    <source>
        <dbReference type="ARBA" id="ARBA00022692"/>
    </source>
</evidence>
<keyword evidence="9" id="KW-1003">Cell membrane</keyword>
<feature type="non-terminal residue" evidence="10">
    <location>
        <position position="214"/>
    </location>
</feature>
<dbReference type="GO" id="GO:0005886">
    <property type="term" value="C:plasma membrane"/>
    <property type="evidence" value="ECO:0007669"/>
    <property type="project" value="UniProtKB-SubCell"/>
</dbReference>
<accession>A0A0J7YP88</accession>
<dbReference type="PANTHER" id="PTHR12570:SF9">
    <property type="entry name" value="MAGNESIUM TRANSPORTER NIPA8-RELATED"/>
    <property type="match status" value="1"/>
</dbReference>
<evidence type="ECO:0000256" key="2">
    <source>
        <dbReference type="ARBA" id="ARBA00007001"/>
    </source>
</evidence>
<feature type="non-terminal residue" evidence="10">
    <location>
        <position position="1"/>
    </location>
</feature>
<keyword evidence="9" id="KW-0460">Magnesium</keyword>
<proteinExistence type="inferred from homology"/>
<sequence>CNFLWISGMGCLALASALDYVALAFVAQSIVAPLGAVTLVCNLFLGPILLGEKLTSGSVQATATIVVGNLISIMGFSSNNGHSVILSSAIVSRLSELDMITYSIAFIAFFLYLRRRNTRLSLTMAAGMISATSMMTARMLSLMTKESLLSGSFQDPLFMVLAVAIIILILLAQLRQMDQCLQRFEATYVVPIAQSSMCLCSIAHGMFSSKNIEV</sequence>
<organism evidence="10 11">
    <name type="scientific">Beta vulgaris subsp. vulgaris</name>
    <name type="common">Beet</name>
    <dbReference type="NCBI Taxonomy" id="3555"/>
    <lineage>
        <taxon>Eukaryota</taxon>
        <taxon>Viridiplantae</taxon>
        <taxon>Streptophyta</taxon>
        <taxon>Embryophyta</taxon>
        <taxon>Tracheophyta</taxon>
        <taxon>Spermatophyta</taxon>
        <taxon>Magnoliopsida</taxon>
        <taxon>eudicotyledons</taxon>
        <taxon>Gunneridae</taxon>
        <taxon>Pentapetalae</taxon>
        <taxon>Caryophyllales</taxon>
        <taxon>Chenopodiaceae</taxon>
        <taxon>Betoideae</taxon>
        <taxon>Beta</taxon>
    </lineage>
</organism>